<name>A0A1L2ZN04_9MICC</name>
<accession>A0A1L2ZN04</accession>
<dbReference type="SUPFAM" id="SSF142906">
    <property type="entry name" value="YjbR-like"/>
    <property type="match status" value="1"/>
</dbReference>
<sequence>MDAQQVLQFCLSFPGAYADHPFGEDTTVFKVAAGDSGGAGATGKMFAMLLFCDTRINLKCDPSVGPGLRAEHSAITPGYHMSKKHWITVDFAALDDEFARELVEDSYDLVVNGLPRRIQEKLKWKGLSARES</sequence>
<dbReference type="RefSeq" id="WP_071894241.1">
    <property type="nucleotide sequence ID" value="NZ_CP018135.1"/>
</dbReference>
<dbReference type="Gene3D" id="3.90.1150.30">
    <property type="match status" value="1"/>
</dbReference>
<dbReference type="PANTHER" id="PTHR35145">
    <property type="entry name" value="CYTOPLASMIC PROTEIN-RELATED"/>
    <property type="match status" value="1"/>
</dbReference>
<dbReference type="AlphaFoldDB" id="A0A1L2ZN04"/>
<keyword evidence="2" id="KW-1185">Reference proteome</keyword>
<evidence type="ECO:0000313" key="2">
    <source>
        <dbReference type="Proteomes" id="UP000183530"/>
    </source>
</evidence>
<organism evidence="1 2">
    <name type="scientific">Neomicrococcus aestuarii</name>
    <dbReference type="NCBI Taxonomy" id="556325"/>
    <lineage>
        <taxon>Bacteria</taxon>
        <taxon>Bacillati</taxon>
        <taxon>Actinomycetota</taxon>
        <taxon>Actinomycetes</taxon>
        <taxon>Micrococcales</taxon>
        <taxon>Micrococcaceae</taxon>
        <taxon>Neomicrococcus</taxon>
    </lineage>
</organism>
<dbReference type="Proteomes" id="UP000183530">
    <property type="component" value="Chromosome"/>
</dbReference>
<dbReference type="PANTHER" id="PTHR35145:SF1">
    <property type="entry name" value="CYTOPLASMIC PROTEIN"/>
    <property type="match status" value="1"/>
</dbReference>
<dbReference type="KEGG" id="nae:BHE16_06795"/>
<dbReference type="Pfam" id="PF04237">
    <property type="entry name" value="YjbR"/>
    <property type="match status" value="1"/>
</dbReference>
<evidence type="ECO:0000313" key="1">
    <source>
        <dbReference type="EMBL" id="APF40764.1"/>
    </source>
</evidence>
<dbReference type="OrthoDB" id="3194910at2"/>
<evidence type="ECO:0008006" key="3">
    <source>
        <dbReference type="Google" id="ProtNLM"/>
    </source>
</evidence>
<dbReference type="STRING" id="556325.BHE16_06795"/>
<protein>
    <recommendedName>
        <fullName evidence="3">MmcQ-like protein</fullName>
    </recommendedName>
</protein>
<dbReference type="InterPro" id="IPR007351">
    <property type="entry name" value="YjbR"/>
</dbReference>
<dbReference type="EMBL" id="CP018135">
    <property type="protein sequence ID" value="APF40764.1"/>
    <property type="molecule type" value="Genomic_DNA"/>
</dbReference>
<reference evidence="1 2" key="1">
    <citation type="submission" date="2016-11" db="EMBL/GenBank/DDBJ databases">
        <title>Genome sequencing of Zhihengliuella aestuarii B18 antagonistic to Plasmodiophora brassicae.</title>
        <authorList>
            <person name="Luo Y."/>
        </authorList>
    </citation>
    <scope>NUCLEOTIDE SEQUENCE [LARGE SCALE GENOMIC DNA]</scope>
    <source>
        <strain evidence="1 2">B18</strain>
    </source>
</reference>
<dbReference type="InterPro" id="IPR058532">
    <property type="entry name" value="YjbR/MT2646/Rv2570-like"/>
</dbReference>
<gene>
    <name evidence="1" type="ORF">BHE16_06795</name>
</gene>
<dbReference type="InterPro" id="IPR038056">
    <property type="entry name" value="YjbR-like_sf"/>
</dbReference>
<proteinExistence type="predicted"/>